<dbReference type="InterPro" id="IPR009057">
    <property type="entry name" value="Homeodomain-like_sf"/>
</dbReference>
<evidence type="ECO:0000256" key="3">
    <source>
        <dbReference type="ARBA" id="ARBA00022553"/>
    </source>
</evidence>
<dbReference type="InterPro" id="IPR011123">
    <property type="entry name" value="Y_Y_Y"/>
</dbReference>
<dbReference type="Pfam" id="PF12833">
    <property type="entry name" value="HTH_18"/>
    <property type="match status" value="1"/>
</dbReference>
<dbReference type="PANTHER" id="PTHR43547:SF2">
    <property type="entry name" value="HYBRID SIGNAL TRANSDUCTION HISTIDINE KINASE C"/>
    <property type="match status" value="1"/>
</dbReference>
<dbReference type="Pfam" id="PF07494">
    <property type="entry name" value="Reg_prop"/>
    <property type="match status" value="1"/>
</dbReference>
<keyword evidence="6" id="KW-0804">Transcription</keyword>
<evidence type="ECO:0000256" key="2">
    <source>
        <dbReference type="ARBA" id="ARBA00012438"/>
    </source>
</evidence>
<dbReference type="InterPro" id="IPR003594">
    <property type="entry name" value="HATPase_dom"/>
</dbReference>
<dbReference type="SUPFAM" id="SSF46689">
    <property type="entry name" value="Homeodomain-like"/>
    <property type="match status" value="1"/>
</dbReference>
<keyword evidence="9" id="KW-1133">Transmembrane helix</keyword>
<name>A0ABT7EK64_9GAMM</name>
<dbReference type="SUPFAM" id="SSF55874">
    <property type="entry name" value="ATPase domain of HSP90 chaperone/DNA topoisomerase II/histidine kinase"/>
    <property type="match status" value="1"/>
</dbReference>
<dbReference type="EC" id="2.7.13.3" evidence="2"/>
<dbReference type="SUPFAM" id="SSF63829">
    <property type="entry name" value="Calcium-dependent phosphotriesterase"/>
    <property type="match status" value="3"/>
</dbReference>
<dbReference type="Gene3D" id="2.130.10.10">
    <property type="entry name" value="YVTN repeat-like/Quinoprotein amine dehydrogenase"/>
    <property type="match status" value="2"/>
</dbReference>
<evidence type="ECO:0000256" key="8">
    <source>
        <dbReference type="SAM" id="Coils"/>
    </source>
</evidence>
<dbReference type="Proteomes" id="UP001231915">
    <property type="component" value="Unassembled WGS sequence"/>
</dbReference>
<dbReference type="Pfam" id="PF00072">
    <property type="entry name" value="Response_reg"/>
    <property type="match status" value="1"/>
</dbReference>
<gene>
    <name evidence="13" type="ORF">QNM18_10320</name>
</gene>
<keyword evidence="5" id="KW-0238">DNA-binding</keyword>
<dbReference type="PANTHER" id="PTHR43547">
    <property type="entry name" value="TWO-COMPONENT HISTIDINE KINASE"/>
    <property type="match status" value="1"/>
</dbReference>
<dbReference type="PROSITE" id="PS50110">
    <property type="entry name" value="RESPONSE_REGULATORY"/>
    <property type="match status" value="1"/>
</dbReference>
<dbReference type="SMART" id="SM00448">
    <property type="entry name" value="REC"/>
    <property type="match status" value="1"/>
</dbReference>
<dbReference type="InterPro" id="IPR004358">
    <property type="entry name" value="Sig_transdc_His_kin-like_C"/>
</dbReference>
<evidence type="ECO:0000313" key="14">
    <source>
        <dbReference type="Proteomes" id="UP001231915"/>
    </source>
</evidence>
<dbReference type="Gene3D" id="3.30.565.10">
    <property type="entry name" value="Histidine kinase-like ATPase, C-terminal domain"/>
    <property type="match status" value="1"/>
</dbReference>
<dbReference type="CDD" id="cd00082">
    <property type="entry name" value="HisKA"/>
    <property type="match status" value="1"/>
</dbReference>
<comment type="catalytic activity">
    <reaction evidence="1">
        <text>ATP + protein L-histidine = ADP + protein N-phospho-L-histidine.</text>
        <dbReference type="EC" id="2.7.13.3"/>
    </reaction>
</comment>
<dbReference type="PROSITE" id="PS50109">
    <property type="entry name" value="HIS_KIN"/>
    <property type="match status" value="1"/>
</dbReference>
<dbReference type="InterPro" id="IPR015943">
    <property type="entry name" value="WD40/YVTN_repeat-like_dom_sf"/>
</dbReference>
<feature type="domain" description="HTH araC/xylS-type" evidence="10">
    <location>
        <begin position="1223"/>
        <end position="1321"/>
    </location>
</feature>
<dbReference type="InterPro" id="IPR036097">
    <property type="entry name" value="HisK_dim/P_sf"/>
</dbReference>
<evidence type="ECO:0000256" key="9">
    <source>
        <dbReference type="SAM" id="Phobius"/>
    </source>
</evidence>
<dbReference type="PROSITE" id="PS00041">
    <property type="entry name" value="HTH_ARAC_FAMILY_1"/>
    <property type="match status" value="1"/>
</dbReference>
<dbReference type="InterPro" id="IPR011110">
    <property type="entry name" value="Reg_prop"/>
</dbReference>
<evidence type="ECO:0000259" key="12">
    <source>
        <dbReference type="PROSITE" id="PS50110"/>
    </source>
</evidence>
<dbReference type="InterPro" id="IPR001789">
    <property type="entry name" value="Sig_transdc_resp-reg_receiver"/>
</dbReference>
<dbReference type="SUPFAM" id="SSF47384">
    <property type="entry name" value="Homodimeric domain of signal transducing histidine kinase"/>
    <property type="match status" value="1"/>
</dbReference>
<dbReference type="InterPro" id="IPR013783">
    <property type="entry name" value="Ig-like_fold"/>
</dbReference>
<reference evidence="13 14" key="1">
    <citation type="submission" date="2023-05" db="EMBL/GenBank/DDBJ databases">
        <title>Pseudoalteromonas ardens sp. nov., Pseudoalteromonas obscura sp. nov., and Pseudoalteromonas umbrosa sp. nov., isolated from the coral Montipora capitata.</title>
        <authorList>
            <person name="Thomas E.M."/>
            <person name="Smith E.M."/>
            <person name="Papke E."/>
            <person name="Shlafstein M.D."/>
            <person name="Oline D.K."/>
            <person name="Videau P."/>
            <person name="Saw J.H."/>
            <person name="Strangman W.K."/>
            <person name="Ushijima B."/>
        </authorList>
    </citation>
    <scope>NUCLEOTIDE SEQUENCE [LARGE SCALE GENOMIC DNA]</scope>
    <source>
        <strain evidence="13 14">P94</strain>
    </source>
</reference>
<feature type="transmembrane region" description="Helical" evidence="9">
    <location>
        <begin position="744"/>
        <end position="766"/>
    </location>
</feature>
<dbReference type="Pfam" id="PF02518">
    <property type="entry name" value="HATPase_c"/>
    <property type="match status" value="1"/>
</dbReference>
<dbReference type="SUPFAM" id="SSF52172">
    <property type="entry name" value="CheY-like"/>
    <property type="match status" value="1"/>
</dbReference>
<dbReference type="RefSeq" id="WP_284137143.1">
    <property type="nucleotide sequence ID" value="NZ_JASJUT010000003.1"/>
</dbReference>
<evidence type="ECO:0000259" key="10">
    <source>
        <dbReference type="PROSITE" id="PS01124"/>
    </source>
</evidence>
<keyword evidence="9" id="KW-0812">Transmembrane</keyword>
<evidence type="ECO:0000256" key="6">
    <source>
        <dbReference type="ARBA" id="ARBA00023163"/>
    </source>
</evidence>
<evidence type="ECO:0000256" key="7">
    <source>
        <dbReference type="PROSITE-ProRule" id="PRU00169"/>
    </source>
</evidence>
<dbReference type="Pfam" id="PF07495">
    <property type="entry name" value="Y_Y_Y"/>
    <property type="match status" value="1"/>
</dbReference>
<evidence type="ECO:0000256" key="1">
    <source>
        <dbReference type="ARBA" id="ARBA00000085"/>
    </source>
</evidence>
<dbReference type="PROSITE" id="PS01124">
    <property type="entry name" value="HTH_ARAC_FAMILY_2"/>
    <property type="match status" value="1"/>
</dbReference>
<evidence type="ECO:0000259" key="11">
    <source>
        <dbReference type="PROSITE" id="PS50109"/>
    </source>
</evidence>
<dbReference type="InterPro" id="IPR036890">
    <property type="entry name" value="HATPase_C_sf"/>
</dbReference>
<evidence type="ECO:0000313" key="13">
    <source>
        <dbReference type="EMBL" id="MDK2595438.1"/>
    </source>
</evidence>
<keyword evidence="8" id="KW-0175">Coiled coil</keyword>
<evidence type="ECO:0000256" key="4">
    <source>
        <dbReference type="ARBA" id="ARBA00023015"/>
    </source>
</evidence>
<keyword evidence="4" id="KW-0805">Transcription regulation</keyword>
<dbReference type="InterPro" id="IPR018060">
    <property type="entry name" value="HTH_AraC"/>
</dbReference>
<dbReference type="InterPro" id="IPR018062">
    <property type="entry name" value="HTH_AraC-typ_CS"/>
</dbReference>
<dbReference type="InterPro" id="IPR011006">
    <property type="entry name" value="CheY-like_superfamily"/>
</dbReference>
<comment type="caution">
    <text evidence="13">The sequence shown here is derived from an EMBL/GenBank/DDBJ whole genome shotgun (WGS) entry which is preliminary data.</text>
</comment>
<keyword evidence="9" id="KW-0472">Membrane</keyword>
<dbReference type="SMART" id="SM00342">
    <property type="entry name" value="HTH_ARAC"/>
    <property type="match status" value="1"/>
</dbReference>
<dbReference type="SMART" id="SM00387">
    <property type="entry name" value="HATPase_c"/>
    <property type="match status" value="1"/>
</dbReference>
<dbReference type="Gene3D" id="1.10.287.130">
    <property type="match status" value="1"/>
</dbReference>
<feature type="modified residue" description="4-aspartylphosphate" evidence="7">
    <location>
        <position position="1112"/>
    </location>
</feature>
<keyword evidence="14" id="KW-1185">Reference proteome</keyword>
<feature type="domain" description="Histidine kinase" evidence="11">
    <location>
        <begin position="818"/>
        <end position="1042"/>
    </location>
</feature>
<dbReference type="InterPro" id="IPR003661">
    <property type="entry name" value="HisK_dim/P_dom"/>
</dbReference>
<dbReference type="PRINTS" id="PR00344">
    <property type="entry name" value="BCTRLSENSOR"/>
</dbReference>
<dbReference type="EMBL" id="JASJUT010000003">
    <property type="protein sequence ID" value="MDK2595438.1"/>
    <property type="molecule type" value="Genomic_DNA"/>
</dbReference>
<organism evidence="13 14">
    <name type="scientific">Pseudoalteromonas obscura</name>
    <dbReference type="NCBI Taxonomy" id="3048491"/>
    <lineage>
        <taxon>Bacteria</taxon>
        <taxon>Pseudomonadati</taxon>
        <taxon>Pseudomonadota</taxon>
        <taxon>Gammaproteobacteria</taxon>
        <taxon>Alteromonadales</taxon>
        <taxon>Pseudoalteromonadaceae</taxon>
        <taxon>Pseudoalteromonas</taxon>
    </lineage>
</organism>
<protein>
    <recommendedName>
        <fullName evidence="2">histidine kinase</fullName>
        <ecNumber evidence="2">2.7.13.3</ecNumber>
    </recommendedName>
</protein>
<proteinExistence type="predicted"/>
<dbReference type="SMART" id="SM00388">
    <property type="entry name" value="HisKA"/>
    <property type="match status" value="1"/>
</dbReference>
<dbReference type="Gene3D" id="2.60.40.10">
    <property type="entry name" value="Immunoglobulins"/>
    <property type="match status" value="1"/>
</dbReference>
<dbReference type="InterPro" id="IPR005467">
    <property type="entry name" value="His_kinase_dom"/>
</dbReference>
<sequence length="1330" mass="148383">MHSNLITALYVGFLIIFSVLFSSESFGKSDTHLALGVGDGLPGNRVFDIERDHLGFMWIATGQGLARFDGANTVRFFAHKTPNTSQSTRVRDLLFDSQNRLWAVGDQGVGVLGAKSERFEQIEPSQPHPQLNAYSVFESSDGIVWVGARSGLYQFVQNQLNPLTLMLDGRLITPQVLSITEVEQSKMMLATDSGIMLVDTNTLRVEYLLQENGQPTFADKVWRLNNGSIWLSIHGYGLATYEPNERKLDMRYIDENEFDTVGYVFDIQESGSKLYAASLNTGLLTLSNGKVEVSNGLPPLLSLYQDQQVKAYGTYSEGVSLLSANHNAIKNRAFTHPSETEQYEINDVIIADESIWLADQLAGVCRYSLEGDFQRCLDTEDLSAQAMAVSPSKHVWISLYKSLVKVEPQSLTVVQQFDFEKYNIPDAIYSIAIQDEQTIWLSHSFDGLTRLNPHTKLIERFHSGNSGLLSDEIHSLVLHKNLLWVATSNGLQAFDVSTQRFELKTELGEGVSNAVYDLFLSPTDFLFVQTESGLRALDLKTQSWKPLPDKLNKLTNTSIVFDETGYAWFASSFGVMGWSPDSSDSKVRYFDKGDGLFTQGYLGSAGTVFERQLVFIAPDGMTLLGPDKLGFSDAMPKVSEFELTFANGQSKRYFHQENLLALPYEHASMRFVLANNNFTSVSKQQFRYKLEGVANTWVDLGKSRVLMIPKLAHGQYNLLLQSTDSDGNWSQNISGFSFTIKTPWYATVWAYCVYALSAILMLYIVYQIRIAALKRIQTALETEVAEQTREISKQNKLLTEKSEALAQAQAQRTLLLKTLSHELMTPVSLIQGPAEQLNRAQQPDERSKMANIVISNAKRLKVLIEQLMRVSNLNQESQLPIVSPTQSLTSFNLSQICLEQIAAFGPMAEQSDITLNTNVEDDIHVLARPDQLEQCVSNLLSNAIKYSAVGKTVSLTLSLQGDETEPRCILQVQDEGVGIEPSELDAIFTPEYRTDTGKRQNVGLGIGLSVVKAITDELNGSIDVVSSLGKGSEFSLAFNALPAISGSENEALVSSSRHDLSDKTVLIVDDTPDMLTLLSSIFEHDYKVEVAVDGAQGLEVAKAQLPDLIISDVMMPKLDGFGLLSRIKQDPLTAHIPVILLTANLNEQRELEGLSRQADDYITKPFSVQALELKVRNVFSHYAANAARWHARIEQRDKKAADSLPMLPKFEFKDEPHIYDFLDKLDGVIHERYQNPDITVSELAKEMALSERQLHRKLTAIISMGANEYLRTYRLYQAITPLLHGKSVAVVSELVGFNSASYFSACFKKQYGMTAKSYVQKQRDKHQLKL</sequence>
<dbReference type="Gene3D" id="1.10.10.60">
    <property type="entry name" value="Homeodomain-like"/>
    <property type="match status" value="1"/>
</dbReference>
<accession>A0ABT7EK64</accession>
<keyword evidence="3 7" id="KW-0597">Phosphoprotein</keyword>
<evidence type="ECO:0000256" key="5">
    <source>
        <dbReference type="ARBA" id="ARBA00023125"/>
    </source>
</evidence>
<feature type="coiled-coil region" evidence="8">
    <location>
        <begin position="770"/>
        <end position="811"/>
    </location>
</feature>
<feature type="domain" description="Response regulatory" evidence="12">
    <location>
        <begin position="1064"/>
        <end position="1179"/>
    </location>
</feature>
<dbReference type="Pfam" id="PF00512">
    <property type="entry name" value="HisKA"/>
    <property type="match status" value="1"/>
</dbReference>
<dbReference type="Gene3D" id="3.40.50.2300">
    <property type="match status" value="1"/>
</dbReference>